<accession>A0ABY8WLT1</accession>
<feature type="chain" id="PRO_5046016160" evidence="1">
    <location>
        <begin position="23"/>
        <end position="169"/>
    </location>
</feature>
<feature type="signal peptide" evidence="1">
    <location>
        <begin position="1"/>
        <end position="22"/>
    </location>
</feature>
<organism evidence="2 3">
    <name type="scientific">Actinoplanes oblitus</name>
    <dbReference type="NCBI Taxonomy" id="3040509"/>
    <lineage>
        <taxon>Bacteria</taxon>
        <taxon>Bacillati</taxon>
        <taxon>Actinomycetota</taxon>
        <taxon>Actinomycetes</taxon>
        <taxon>Micromonosporales</taxon>
        <taxon>Micromonosporaceae</taxon>
        <taxon>Actinoplanes</taxon>
    </lineage>
</organism>
<evidence type="ECO:0000256" key="1">
    <source>
        <dbReference type="SAM" id="SignalP"/>
    </source>
</evidence>
<keyword evidence="1" id="KW-0732">Signal</keyword>
<dbReference type="PROSITE" id="PS51257">
    <property type="entry name" value="PROKAR_LIPOPROTEIN"/>
    <property type="match status" value="1"/>
</dbReference>
<protein>
    <submittedName>
        <fullName evidence="2">Uncharacterized protein</fullName>
    </submittedName>
</protein>
<evidence type="ECO:0000313" key="3">
    <source>
        <dbReference type="Proteomes" id="UP001240150"/>
    </source>
</evidence>
<proteinExistence type="predicted"/>
<reference evidence="2 3" key="1">
    <citation type="submission" date="2023-06" db="EMBL/GenBank/DDBJ databases">
        <authorList>
            <person name="Yushchuk O."/>
            <person name="Binda E."/>
            <person name="Ruckert-Reed C."/>
            <person name="Fedorenko V."/>
            <person name="Kalinowski J."/>
            <person name="Marinelli F."/>
        </authorList>
    </citation>
    <scope>NUCLEOTIDE SEQUENCE [LARGE SCALE GENOMIC DNA]</scope>
    <source>
        <strain evidence="2 3">NRRL 3884</strain>
    </source>
</reference>
<sequence length="169" mass="17283">MRTTIARTTAALLTLLAGACTAPPRTGAGPAATPAAPTTVVARAAVSSADCNAGISTGALPVWARDGFSSDGSGVPHRLGDEGGLMAILFAPPRADPVDGTKILWVSRLPVETAAPLTISGVRLDGRTATQELPNGAGPSSVKIPEPGCWDLTLTWSGHTDRMRLWFTG</sequence>
<dbReference type="RefSeq" id="WP_284919770.1">
    <property type="nucleotide sequence ID" value="NZ_CP126980.1"/>
</dbReference>
<dbReference type="EMBL" id="CP126980">
    <property type="protein sequence ID" value="WIM98387.1"/>
    <property type="molecule type" value="Genomic_DNA"/>
</dbReference>
<gene>
    <name evidence="2" type="ORF">ACTOB_001986</name>
</gene>
<evidence type="ECO:0000313" key="2">
    <source>
        <dbReference type="EMBL" id="WIM98387.1"/>
    </source>
</evidence>
<name>A0ABY8WLT1_9ACTN</name>
<keyword evidence="3" id="KW-1185">Reference proteome</keyword>
<dbReference type="Proteomes" id="UP001240150">
    <property type="component" value="Chromosome"/>
</dbReference>